<proteinExistence type="predicted"/>
<name>B9TAR4_RICCO</name>
<evidence type="ECO:0000313" key="1">
    <source>
        <dbReference type="EMBL" id="EEF27049.1"/>
    </source>
</evidence>
<evidence type="ECO:0000313" key="2">
    <source>
        <dbReference type="Proteomes" id="UP000008311"/>
    </source>
</evidence>
<dbReference type="Proteomes" id="UP000008311">
    <property type="component" value="Unassembled WGS sequence"/>
</dbReference>
<protein>
    <submittedName>
        <fullName evidence="1">Uncharacterized protein</fullName>
    </submittedName>
</protein>
<organism evidence="1 2">
    <name type="scientific">Ricinus communis</name>
    <name type="common">Castor bean</name>
    <dbReference type="NCBI Taxonomy" id="3988"/>
    <lineage>
        <taxon>Eukaryota</taxon>
        <taxon>Viridiplantae</taxon>
        <taxon>Streptophyta</taxon>
        <taxon>Embryophyta</taxon>
        <taxon>Tracheophyta</taxon>
        <taxon>Spermatophyta</taxon>
        <taxon>Magnoliopsida</taxon>
        <taxon>eudicotyledons</taxon>
        <taxon>Gunneridae</taxon>
        <taxon>Pentapetalae</taxon>
        <taxon>rosids</taxon>
        <taxon>fabids</taxon>
        <taxon>Malpighiales</taxon>
        <taxon>Euphorbiaceae</taxon>
        <taxon>Acalyphoideae</taxon>
        <taxon>Acalypheae</taxon>
        <taxon>Ricinus</taxon>
    </lineage>
</organism>
<accession>B9TAR4</accession>
<dbReference type="AlphaFoldDB" id="B9TAR4"/>
<reference evidence="2" key="1">
    <citation type="journal article" date="2010" name="Nat. Biotechnol.">
        <title>Draft genome sequence of the oilseed species Ricinus communis.</title>
        <authorList>
            <person name="Chan A.P."/>
            <person name="Crabtree J."/>
            <person name="Zhao Q."/>
            <person name="Lorenzi H."/>
            <person name="Orvis J."/>
            <person name="Puiu D."/>
            <person name="Melake-Berhan A."/>
            <person name="Jones K.M."/>
            <person name="Redman J."/>
            <person name="Chen G."/>
            <person name="Cahoon E.B."/>
            <person name="Gedil M."/>
            <person name="Stanke M."/>
            <person name="Haas B.J."/>
            <person name="Wortman J.R."/>
            <person name="Fraser-Liggett C.M."/>
            <person name="Ravel J."/>
            <person name="Rabinowicz P.D."/>
        </authorList>
    </citation>
    <scope>NUCLEOTIDE SEQUENCE [LARGE SCALE GENOMIC DNA]</scope>
    <source>
        <strain evidence="2">cv. Hale</strain>
    </source>
</reference>
<gene>
    <name evidence="1" type="ORF">RCOM_2037950</name>
</gene>
<keyword evidence="2" id="KW-1185">Reference proteome</keyword>
<dbReference type="InParanoid" id="B9TAR4"/>
<sequence length="71" mass="7743">MALQDDESPISVPPNRRIDDVINIACLFDDCPIQSTSVLGDAPHSNFTAPWGSAPLLYSRVAPLLRNFDST</sequence>
<dbReference type="EMBL" id="EQ975898">
    <property type="protein sequence ID" value="EEF27049.1"/>
    <property type="molecule type" value="Genomic_DNA"/>
</dbReference>